<reference evidence="2 3" key="1">
    <citation type="submission" date="2016-09" db="EMBL/GenBank/DDBJ databases">
        <title>The complete genome sequences of Rhizobium gallicum, symbiovars gallicum and phaseoli, symbionts associated to common bean (Phaseolus vulgaris).</title>
        <authorList>
            <person name="Bustos P."/>
            <person name="Santamaria R.I."/>
            <person name="Perez-Carrascal O.M."/>
            <person name="Juarez S."/>
            <person name="Lozano L."/>
            <person name="Martinez-Flores I."/>
            <person name="Martinez-Romero E."/>
            <person name="Cevallos M."/>
            <person name="Romero D."/>
            <person name="Davila G."/>
            <person name="Gonzalez V."/>
        </authorList>
    </citation>
    <scope>NUCLEOTIDE SEQUENCE [LARGE SCALE GENOMIC DNA]</scope>
    <source>
        <strain evidence="2 3">8C-3</strain>
        <plasmid evidence="3">Plasmid prsp8c3c</plasmid>
    </source>
</reference>
<dbReference type="Pfam" id="PF13672">
    <property type="entry name" value="PP2C_2"/>
    <property type="match status" value="1"/>
</dbReference>
<dbReference type="InterPro" id="IPR001932">
    <property type="entry name" value="PPM-type_phosphatase-like_dom"/>
</dbReference>
<evidence type="ECO:0000313" key="3">
    <source>
        <dbReference type="Proteomes" id="UP000185109"/>
    </source>
</evidence>
<dbReference type="AlphaFoldDB" id="A0A1L5PHW6"/>
<dbReference type="Proteomes" id="UP000185109">
    <property type="component" value="Plasmid pRsp8C3c"/>
</dbReference>
<organism evidence="2 3">
    <name type="scientific">Rhizobium etli 8C-3</name>
    <dbReference type="NCBI Taxonomy" id="538025"/>
    <lineage>
        <taxon>Bacteria</taxon>
        <taxon>Pseudomonadati</taxon>
        <taxon>Pseudomonadota</taxon>
        <taxon>Alphaproteobacteria</taxon>
        <taxon>Hyphomicrobiales</taxon>
        <taxon>Rhizobiaceae</taxon>
        <taxon>Rhizobium/Agrobacterium group</taxon>
        <taxon>Rhizobium</taxon>
    </lineage>
</organism>
<evidence type="ECO:0000259" key="1">
    <source>
        <dbReference type="Pfam" id="PF13672"/>
    </source>
</evidence>
<dbReference type="InterPro" id="IPR036457">
    <property type="entry name" value="PPM-type-like_dom_sf"/>
</dbReference>
<dbReference type="SUPFAM" id="SSF81606">
    <property type="entry name" value="PP2C-like"/>
    <property type="match status" value="1"/>
</dbReference>
<protein>
    <submittedName>
        <fullName evidence="2">Protein phosphatase 2C-like protein</fullName>
    </submittedName>
</protein>
<dbReference type="EMBL" id="CP017244">
    <property type="protein sequence ID" value="APO79819.1"/>
    <property type="molecule type" value="Genomic_DNA"/>
</dbReference>
<keyword evidence="2" id="KW-0614">Plasmid</keyword>
<name>A0A1L5PHW6_RHIET</name>
<feature type="domain" description="PPM-type phosphatase" evidence="1">
    <location>
        <begin position="16"/>
        <end position="206"/>
    </location>
</feature>
<dbReference type="Gene3D" id="3.60.40.10">
    <property type="entry name" value="PPM-type phosphatase domain"/>
    <property type="match status" value="1"/>
</dbReference>
<sequence length="241" mass="25890">MAFAIQWYCQHGTRTADNRDHAGVGIRGDSILAIVLDGSTSGPASGLFAREIAQRVVDWFVTTTANITAATITEKLRDIHAALAGDFRNDSASYALFCADATRQAIALHAGDCLLAHRDGNGQISWLMQPHTLANALYAIPHAILAKLDARHALTRSLRSRNFVAPDLTLIDLHDQELLIGTDGFWADLDPAAQSAFADGRFPANEAERDDRGLLSLSRAAGASTEISGTHATASIYVRRA</sequence>
<gene>
    <name evidence="2" type="ORF">AM571_PC02093</name>
</gene>
<dbReference type="RefSeq" id="WP_074065475.1">
    <property type="nucleotide sequence ID" value="NZ_CP017244.1"/>
</dbReference>
<accession>A0A1L5PHW6</accession>
<evidence type="ECO:0000313" key="2">
    <source>
        <dbReference type="EMBL" id="APO79819.1"/>
    </source>
</evidence>
<proteinExistence type="predicted"/>
<geneLocation type="plasmid" evidence="3">
    <name>prsp8c3c</name>
</geneLocation>